<sequence length="425" mass="47966">MDEAVLMWILLCFNSCFRLCNAATTIESWGTVYTDEFCDYESFSASCPKSQLITILSATYGHMQIGKCIHANIGFLGCRADVSGILDEECAGKQECQLTVTDAKLRSANPCTNGIDVYLRVSYACVNVIPSDQLCNGVTVDRYWHYASAVEELECEDIGVRTAEGQHIEFTYIGLSGDDEEESDGYIIDGDKVLPIMTGRGEKFIGNTNHSRVSLVLPERKFGMKYLIAFRAKGCPDIKAPEGTYIERSGKQAKVVCTFSNIAWHLTCRDPHWLGIIGNCSRPAIREKSVIRETEPQRKLRIHKDIVYLIIVCVTIFLSVFVVTSGLVCLKRARMNYQRRLTREWGEDQTQMVIMPSIKPSSQYVTTPHFMADVPIYDTPLPPPPMNNTGTLRHKDYNTLSSDTSDYNKKYYVLDKDYLHTKNLI</sequence>
<reference evidence="4 6" key="2">
    <citation type="journal article" date="2013" name="Nature">
        <title>Insights into bilaterian evolution from three spiralian genomes.</title>
        <authorList>
            <person name="Simakov O."/>
            <person name="Marletaz F."/>
            <person name="Cho S.J."/>
            <person name="Edsinger-Gonzales E."/>
            <person name="Havlak P."/>
            <person name="Hellsten U."/>
            <person name="Kuo D.H."/>
            <person name="Larsson T."/>
            <person name="Lv J."/>
            <person name="Arendt D."/>
            <person name="Savage R."/>
            <person name="Osoegawa K."/>
            <person name="de Jong P."/>
            <person name="Grimwood J."/>
            <person name="Chapman J.A."/>
            <person name="Shapiro H."/>
            <person name="Aerts A."/>
            <person name="Otillar R.P."/>
            <person name="Terry A.Y."/>
            <person name="Boore J.L."/>
            <person name="Grigoriev I.V."/>
            <person name="Lindberg D.R."/>
            <person name="Seaver E.C."/>
            <person name="Weisblat D.A."/>
            <person name="Putnam N.H."/>
            <person name="Rokhsar D.S."/>
        </authorList>
    </citation>
    <scope>NUCLEOTIDE SEQUENCE</scope>
    <source>
        <strain evidence="4 6">I ESC-2004</strain>
    </source>
</reference>
<dbReference type="EMBL" id="AMQN01001296">
    <property type="status" value="NOT_ANNOTATED_CDS"/>
    <property type="molecule type" value="Genomic_DNA"/>
</dbReference>
<dbReference type="InterPro" id="IPR000922">
    <property type="entry name" value="Lectin_gal-bd_dom"/>
</dbReference>
<dbReference type="CDD" id="cd22823">
    <property type="entry name" value="Gal_Rha_Lectin"/>
    <property type="match status" value="1"/>
</dbReference>
<dbReference type="EnsemblMetazoa" id="CapteT228996">
    <property type="protein sequence ID" value="CapteP228996"/>
    <property type="gene ID" value="CapteG228996"/>
</dbReference>
<evidence type="ECO:0000256" key="2">
    <source>
        <dbReference type="SAM" id="SignalP"/>
    </source>
</evidence>
<dbReference type="STRING" id="283909.R7UQE6"/>
<dbReference type="PANTHER" id="PTHR46780">
    <property type="entry name" value="PROTEIN EVA-1"/>
    <property type="match status" value="1"/>
</dbReference>
<protein>
    <recommendedName>
        <fullName evidence="3">SUEL-type lectin domain-containing protein</fullName>
    </recommendedName>
</protein>
<feature type="signal peptide" evidence="2">
    <location>
        <begin position="1"/>
        <end position="22"/>
    </location>
</feature>
<evidence type="ECO:0000313" key="6">
    <source>
        <dbReference type="Proteomes" id="UP000014760"/>
    </source>
</evidence>
<accession>R7UQE6</accession>
<feature type="transmembrane region" description="Helical" evidence="1">
    <location>
        <begin position="306"/>
        <end position="330"/>
    </location>
</feature>
<keyword evidence="1" id="KW-1133">Transmembrane helix</keyword>
<dbReference type="OrthoDB" id="6074642at2759"/>
<keyword evidence="2" id="KW-0732">Signal</keyword>
<name>R7UQE6_CAPTE</name>
<dbReference type="Proteomes" id="UP000014760">
    <property type="component" value="Unassembled WGS sequence"/>
</dbReference>
<gene>
    <name evidence="4" type="ORF">CAPTEDRAFT_228996</name>
</gene>
<dbReference type="GO" id="GO:0030246">
    <property type="term" value="F:carbohydrate binding"/>
    <property type="evidence" value="ECO:0007669"/>
    <property type="project" value="InterPro"/>
</dbReference>
<keyword evidence="6" id="KW-1185">Reference proteome</keyword>
<dbReference type="Pfam" id="PF02140">
    <property type="entry name" value="SUEL_Lectin"/>
    <property type="match status" value="1"/>
</dbReference>
<organism evidence="4">
    <name type="scientific">Capitella teleta</name>
    <name type="common">Polychaete worm</name>
    <dbReference type="NCBI Taxonomy" id="283909"/>
    <lineage>
        <taxon>Eukaryota</taxon>
        <taxon>Metazoa</taxon>
        <taxon>Spiralia</taxon>
        <taxon>Lophotrochozoa</taxon>
        <taxon>Annelida</taxon>
        <taxon>Polychaeta</taxon>
        <taxon>Sedentaria</taxon>
        <taxon>Scolecida</taxon>
        <taxon>Capitellidae</taxon>
        <taxon>Capitella</taxon>
    </lineage>
</organism>
<dbReference type="HOGENOM" id="CLU_029488_0_0_1"/>
<dbReference type="AlphaFoldDB" id="R7UQE6"/>
<dbReference type="Gene3D" id="2.60.120.740">
    <property type="match status" value="1"/>
</dbReference>
<reference evidence="6" key="1">
    <citation type="submission" date="2012-12" db="EMBL/GenBank/DDBJ databases">
        <authorList>
            <person name="Hellsten U."/>
            <person name="Grimwood J."/>
            <person name="Chapman J.A."/>
            <person name="Shapiro H."/>
            <person name="Aerts A."/>
            <person name="Otillar R.P."/>
            <person name="Terry A.Y."/>
            <person name="Boore J.L."/>
            <person name="Simakov O."/>
            <person name="Marletaz F."/>
            <person name="Cho S.-J."/>
            <person name="Edsinger-Gonzales E."/>
            <person name="Havlak P."/>
            <person name="Kuo D.-H."/>
            <person name="Larsson T."/>
            <person name="Lv J."/>
            <person name="Arendt D."/>
            <person name="Savage R."/>
            <person name="Osoegawa K."/>
            <person name="de Jong P."/>
            <person name="Lindberg D.R."/>
            <person name="Seaver E.C."/>
            <person name="Weisblat D.A."/>
            <person name="Putnam N.H."/>
            <person name="Grigoriev I.V."/>
            <person name="Rokhsar D.S."/>
        </authorList>
    </citation>
    <scope>NUCLEOTIDE SEQUENCE</scope>
    <source>
        <strain evidence="6">I ESC-2004</strain>
    </source>
</reference>
<keyword evidence="1" id="KW-0472">Membrane</keyword>
<reference evidence="5" key="3">
    <citation type="submission" date="2015-06" db="UniProtKB">
        <authorList>
            <consortium name="EnsemblMetazoa"/>
        </authorList>
    </citation>
    <scope>IDENTIFICATION</scope>
</reference>
<dbReference type="InterPro" id="IPR043159">
    <property type="entry name" value="Lectin_gal-bd_sf"/>
</dbReference>
<evidence type="ECO:0000256" key="1">
    <source>
        <dbReference type="SAM" id="Phobius"/>
    </source>
</evidence>
<evidence type="ECO:0000313" key="4">
    <source>
        <dbReference type="EMBL" id="ELU05621.1"/>
    </source>
</evidence>
<keyword evidence="1" id="KW-0812">Transmembrane</keyword>
<dbReference type="EMBL" id="KB301364">
    <property type="protein sequence ID" value="ELU05621.1"/>
    <property type="molecule type" value="Genomic_DNA"/>
</dbReference>
<proteinExistence type="predicted"/>
<feature type="domain" description="SUEL-type lectin" evidence="3">
    <location>
        <begin position="37"/>
        <end position="126"/>
    </location>
</feature>
<evidence type="ECO:0000313" key="5">
    <source>
        <dbReference type="EnsemblMetazoa" id="CapteP228996"/>
    </source>
</evidence>
<feature type="chain" id="PRO_5008788301" description="SUEL-type lectin domain-containing protein" evidence="2">
    <location>
        <begin position="23"/>
        <end position="425"/>
    </location>
</feature>
<dbReference type="PROSITE" id="PS50228">
    <property type="entry name" value="SUEL_LECTIN"/>
    <property type="match status" value="1"/>
</dbReference>
<evidence type="ECO:0000259" key="3">
    <source>
        <dbReference type="PROSITE" id="PS50228"/>
    </source>
</evidence>